<dbReference type="PANTHER" id="PTHR45138:SF9">
    <property type="entry name" value="DIGUANYLATE CYCLASE DGCM-RELATED"/>
    <property type="match status" value="1"/>
</dbReference>
<protein>
    <submittedName>
        <fullName evidence="2">Diguanylate cyclase (GGDEF) domain-containing protein</fullName>
    </submittedName>
</protein>
<keyword evidence="3" id="KW-1185">Reference proteome</keyword>
<dbReference type="STRING" id="349095.SAMN05660299_00771"/>
<dbReference type="PANTHER" id="PTHR45138">
    <property type="entry name" value="REGULATORY COMPONENTS OF SENSORY TRANSDUCTION SYSTEM"/>
    <property type="match status" value="1"/>
</dbReference>
<gene>
    <name evidence="2" type="ORF">SAMN05660299_00771</name>
</gene>
<dbReference type="RefSeq" id="WP_176762859.1">
    <property type="nucleotide sequence ID" value="NZ_FNHQ01000005.1"/>
</dbReference>
<evidence type="ECO:0000313" key="2">
    <source>
        <dbReference type="EMBL" id="SDM36623.1"/>
    </source>
</evidence>
<dbReference type="Proteomes" id="UP000199309">
    <property type="component" value="Unassembled WGS sequence"/>
</dbReference>
<evidence type="ECO:0000313" key="3">
    <source>
        <dbReference type="Proteomes" id="UP000199309"/>
    </source>
</evidence>
<dbReference type="EMBL" id="FNHQ01000005">
    <property type="protein sequence ID" value="SDM36623.1"/>
    <property type="molecule type" value="Genomic_DNA"/>
</dbReference>
<dbReference type="InterPro" id="IPR050469">
    <property type="entry name" value="Diguanylate_Cyclase"/>
</dbReference>
<feature type="domain" description="GGDEF" evidence="1">
    <location>
        <begin position="165"/>
        <end position="296"/>
    </location>
</feature>
<dbReference type="InterPro" id="IPR000160">
    <property type="entry name" value="GGDEF_dom"/>
</dbReference>
<name>A0A1G9SM87_9FIRM</name>
<dbReference type="InterPro" id="IPR029787">
    <property type="entry name" value="Nucleotide_cyclase"/>
</dbReference>
<dbReference type="SUPFAM" id="SSF55073">
    <property type="entry name" value="Nucleotide cyclase"/>
    <property type="match status" value="1"/>
</dbReference>
<dbReference type="GO" id="GO:0052621">
    <property type="term" value="F:diguanylate cyclase activity"/>
    <property type="evidence" value="ECO:0007669"/>
    <property type="project" value="TreeGrafter"/>
</dbReference>
<sequence length="296" mass="33983">MDHLFLEKVEHALSVLTNVYDVVRIVDPVRNTVVYNPGKEVPDLEKSPCYSVWNKDRFCDNCIALRVQQEKTTLFKFEMIGSQVFLVTASLFSWHETHYVLELLTDITHKSIWTTMRDGKEENFAEAILRFNDSVVKDELTGVFNRRFINERLPIQLFNHVLAGTAAYLLMVDMDFFKHINDVYGHRAGDAVLQQFAGLLQAAVPNLSSWVVRYGGDEFLLYLEDVSRAEAERITRTVHDAVAAFTFTVPEGIIRTSCSIGFCPLQTDMEMQEWLEQVDRNLYQAKQKGRNSICGL</sequence>
<dbReference type="SMART" id="SM00267">
    <property type="entry name" value="GGDEF"/>
    <property type="match status" value="1"/>
</dbReference>
<dbReference type="AlphaFoldDB" id="A0A1G9SM87"/>
<dbReference type="Pfam" id="PF00990">
    <property type="entry name" value="GGDEF"/>
    <property type="match status" value="1"/>
</dbReference>
<proteinExistence type="predicted"/>
<evidence type="ECO:0000259" key="1">
    <source>
        <dbReference type="PROSITE" id="PS50887"/>
    </source>
</evidence>
<dbReference type="CDD" id="cd01949">
    <property type="entry name" value="GGDEF"/>
    <property type="match status" value="1"/>
</dbReference>
<organism evidence="2 3">
    <name type="scientific">Megasphaera paucivorans</name>
    <dbReference type="NCBI Taxonomy" id="349095"/>
    <lineage>
        <taxon>Bacteria</taxon>
        <taxon>Bacillati</taxon>
        <taxon>Bacillota</taxon>
        <taxon>Negativicutes</taxon>
        <taxon>Veillonellales</taxon>
        <taxon>Veillonellaceae</taxon>
        <taxon>Megasphaera</taxon>
    </lineage>
</organism>
<accession>A0A1G9SM87</accession>
<reference evidence="2 3" key="1">
    <citation type="submission" date="2016-10" db="EMBL/GenBank/DDBJ databases">
        <authorList>
            <person name="de Groot N.N."/>
        </authorList>
    </citation>
    <scope>NUCLEOTIDE SEQUENCE [LARGE SCALE GENOMIC DNA]</scope>
    <source>
        <strain evidence="2 3">DSM 16981</strain>
    </source>
</reference>
<dbReference type="InterPro" id="IPR043128">
    <property type="entry name" value="Rev_trsase/Diguanyl_cyclase"/>
</dbReference>
<dbReference type="PROSITE" id="PS50887">
    <property type="entry name" value="GGDEF"/>
    <property type="match status" value="1"/>
</dbReference>
<dbReference type="NCBIfam" id="TIGR00254">
    <property type="entry name" value="GGDEF"/>
    <property type="match status" value="1"/>
</dbReference>
<dbReference type="FunFam" id="3.30.70.270:FF:000001">
    <property type="entry name" value="Diguanylate cyclase domain protein"/>
    <property type="match status" value="1"/>
</dbReference>
<dbReference type="Gene3D" id="3.30.70.270">
    <property type="match status" value="1"/>
</dbReference>